<evidence type="ECO:0000256" key="2">
    <source>
        <dbReference type="SAM" id="Phobius"/>
    </source>
</evidence>
<dbReference type="RefSeq" id="WP_133869776.1">
    <property type="nucleotide sequence ID" value="NZ_SOAU01000001.1"/>
</dbReference>
<feature type="compositionally biased region" description="Acidic residues" evidence="1">
    <location>
        <begin position="276"/>
        <end position="300"/>
    </location>
</feature>
<comment type="caution">
    <text evidence="3">The sequence shown here is derived from an EMBL/GenBank/DDBJ whole genome shotgun (WGS) entry which is preliminary data.</text>
</comment>
<organism evidence="3 4">
    <name type="scientific">Ilumatobacter fluminis</name>
    <dbReference type="NCBI Taxonomy" id="467091"/>
    <lineage>
        <taxon>Bacteria</taxon>
        <taxon>Bacillati</taxon>
        <taxon>Actinomycetota</taxon>
        <taxon>Acidimicrobiia</taxon>
        <taxon>Acidimicrobiales</taxon>
        <taxon>Ilumatobacteraceae</taxon>
        <taxon>Ilumatobacter</taxon>
    </lineage>
</organism>
<accession>A0A4R7I2N9</accession>
<keyword evidence="2" id="KW-0812">Transmembrane</keyword>
<dbReference type="Proteomes" id="UP000294558">
    <property type="component" value="Unassembled WGS sequence"/>
</dbReference>
<feature type="transmembrane region" description="Helical" evidence="2">
    <location>
        <begin position="28"/>
        <end position="48"/>
    </location>
</feature>
<keyword evidence="2" id="KW-0472">Membrane</keyword>
<protein>
    <submittedName>
        <fullName evidence="3">Uncharacterized protein</fullName>
    </submittedName>
</protein>
<gene>
    <name evidence="3" type="ORF">BDK89_3100</name>
</gene>
<name>A0A4R7I2N9_9ACTN</name>
<sequence>MASSSSTKKAAKLAQKGKGQKVRFQGGTIFPLAVAITLIVGLGLIVYARQTVPAADQSPPTINDHWHAAYGFYLCDGWVMLNGNLEERNSQGQFTNTDFIRSGIHSHDDGVIHWHPYTSRATGRNATLGVFLESYQVELDDESIKFPSAGSVGPNPEFVAEAPSEILTEYIEGETQCDGEDAEVTVVAWGSFTDTDGGNRYIANMNNIHVDNDGMVFGIYFTPDGTDQVMPPWAPDLPELGAIDSGQLRPEDLESLLETETQTSIDGGTVPPSDTLVDDESGDDTDTDTGDDTGDTEDDG</sequence>
<feature type="region of interest" description="Disordered" evidence="1">
    <location>
        <begin position="256"/>
        <end position="300"/>
    </location>
</feature>
<evidence type="ECO:0000313" key="3">
    <source>
        <dbReference type="EMBL" id="TDT17490.1"/>
    </source>
</evidence>
<dbReference type="EMBL" id="SOAU01000001">
    <property type="protein sequence ID" value="TDT17490.1"/>
    <property type="molecule type" value="Genomic_DNA"/>
</dbReference>
<evidence type="ECO:0000256" key="1">
    <source>
        <dbReference type="SAM" id="MobiDB-lite"/>
    </source>
</evidence>
<dbReference type="AlphaFoldDB" id="A0A4R7I2N9"/>
<proteinExistence type="predicted"/>
<keyword evidence="4" id="KW-1185">Reference proteome</keyword>
<evidence type="ECO:0000313" key="4">
    <source>
        <dbReference type="Proteomes" id="UP000294558"/>
    </source>
</evidence>
<dbReference type="OrthoDB" id="5178303at2"/>
<keyword evidence="2" id="KW-1133">Transmembrane helix</keyword>
<reference evidence="3 4" key="1">
    <citation type="submission" date="2019-03" db="EMBL/GenBank/DDBJ databases">
        <title>Sequencing the genomes of 1000 actinobacteria strains.</title>
        <authorList>
            <person name="Klenk H.-P."/>
        </authorList>
    </citation>
    <scope>NUCLEOTIDE SEQUENCE [LARGE SCALE GENOMIC DNA]</scope>
    <source>
        <strain evidence="3 4">DSM 18936</strain>
    </source>
</reference>